<evidence type="ECO:0000256" key="2">
    <source>
        <dbReference type="ARBA" id="ARBA00023025"/>
    </source>
</evidence>
<dbReference type="EMBL" id="MPKY01000001">
    <property type="protein sequence ID" value="OJS98719.1"/>
    <property type="molecule type" value="Genomic_DNA"/>
</dbReference>
<accession>A0A1M2UTR0</accession>
<organism evidence="3 4">
    <name type="scientific">Marinobacter nauticus</name>
    <name type="common">Marinobacter hydrocarbonoclasticus</name>
    <name type="synonym">Marinobacter aquaeolei</name>
    <dbReference type="NCBI Taxonomy" id="2743"/>
    <lineage>
        <taxon>Bacteria</taxon>
        <taxon>Pseudomonadati</taxon>
        <taxon>Pseudomonadota</taxon>
        <taxon>Gammaproteobacteria</taxon>
        <taxon>Pseudomonadales</taxon>
        <taxon>Marinobacteraceae</taxon>
        <taxon>Marinobacter</taxon>
    </lineage>
</organism>
<evidence type="ECO:0000313" key="3">
    <source>
        <dbReference type="EMBL" id="OJS98719.1"/>
    </source>
</evidence>
<dbReference type="CDD" id="cd16363">
    <property type="entry name" value="Col_Im_like"/>
    <property type="match status" value="1"/>
</dbReference>
<dbReference type="Gene3D" id="1.10.1200.20">
    <property type="entry name" value="Colicin E immunity protein"/>
    <property type="match status" value="1"/>
</dbReference>
<dbReference type="SUPFAM" id="SSF47345">
    <property type="entry name" value="Colicin E immunity proteins"/>
    <property type="match status" value="1"/>
</dbReference>
<comment type="caution">
    <text evidence="3">The sequence shown here is derived from an EMBL/GenBank/DDBJ whole genome shotgun (WGS) entry which is preliminary data.</text>
</comment>
<dbReference type="RefSeq" id="WP_072675843.1">
    <property type="nucleotide sequence ID" value="NZ_MPKY01000001.1"/>
</dbReference>
<dbReference type="InterPro" id="IPR000290">
    <property type="entry name" value="Colicin_pyocin"/>
</dbReference>
<dbReference type="InterPro" id="IPR035900">
    <property type="entry name" value="Colicin_E_sf"/>
</dbReference>
<protein>
    <recommendedName>
        <fullName evidence="5">Bacteriocin immunity protein</fullName>
    </recommendedName>
</protein>
<dbReference type="PRINTS" id="PR01299">
    <property type="entry name" value="PYOCIN"/>
</dbReference>
<keyword evidence="4" id="KW-1185">Reference proteome</keyword>
<dbReference type="Proteomes" id="UP000183986">
    <property type="component" value="Unassembled WGS sequence"/>
</dbReference>
<evidence type="ECO:0000256" key="1">
    <source>
        <dbReference type="ARBA" id="ARBA00009346"/>
    </source>
</evidence>
<evidence type="ECO:0008006" key="5">
    <source>
        <dbReference type="Google" id="ProtNLM"/>
    </source>
</evidence>
<name>A0A1M2UTR0_MARNT</name>
<sequence>MQSFAIKTSLSEYSEEEFMAVLKWFWTEDVSEDEENEFVDRFNGLVEHPAKSDLIFFPETNREDLPLGVVNEIKRWYREQGKICFRK</sequence>
<evidence type="ECO:0000313" key="4">
    <source>
        <dbReference type="Proteomes" id="UP000183986"/>
    </source>
</evidence>
<comment type="similarity">
    <text evidence="1">Belongs to the colicins ColE2/ColE8/ColE9 and pyocins S1/S2 family.</text>
</comment>
<dbReference type="AlphaFoldDB" id="A0A1M2UTR0"/>
<proteinExistence type="inferred from homology"/>
<keyword evidence="2" id="KW-0079">Bacteriocin immunity</keyword>
<dbReference type="GO" id="GO:0015643">
    <property type="term" value="F:toxic substance binding"/>
    <property type="evidence" value="ECO:0007669"/>
    <property type="project" value="InterPro"/>
</dbReference>
<dbReference type="GO" id="GO:0030153">
    <property type="term" value="P:bacteriocin immunity"/>
    <property type="evidence" value="ECO:0007669"/>
    <property type="project" value="UniProtKB-KW"/>
</dbReference>
<dbReference type="OrthoDB" id="6810874at2"/>
<gene>
    <name evidence="3" type="ORF">BEE62_00570</name>
</gene>
<reference evidence="3" key="1">
    <citation type="submission" date="2016-11" db="EMBL/GenBank/DDBJ databases">
        <title>Draft Genome Sequence of Marinobacter hydrocarbonoclasticus strain STW2, a polyaromatic aromatic hydrocarbon degrading and denitrifying bacterium from rhizosphere of Seagrass Enhalus acodoides.</title>
        <authorList>
            <person name="Ling J."/>
            <person name="Dong J."/>
        </authorList>
    </citation>
    <scope>NUCLEOTIDE SEQUENCE [LARGE SCALE GENOMIC DNA]</scope>
    <source>
        <strain evidence="3">STW2</strain>
    </source>
</reference>
<dbReference type="Pfam" id="PF01320">
    <property type="entry name" value="Colicin_Pyocin"/>
    <property type="match status" value="1"/>
</dbReference>